<name>A0A6N9JTH7_9FIRM</name>
<dbReference type="InterPro" id="IPR010982">
    <property type="entry name" value="Lambda_DNA-bd_dom_sf"/>
</dbReference>
<proteinExistence type="predicted"/>
<evidence type="ECO:0000259" key="1">
    <source>
        <dbReference type="PROSITE" id="PS50943"/>
    </source>
</evidence>
<dbReference type="SMART" id="SM00530">
    <property type="entry name" value="HTH_XRE"/>
    <property type="match status" value="1"/>
</dbReference>
<feature type="domain" description="HTH cro/C1-type" evidence="1">
    <location>
        <begin position="5"/>
        <end position="59"/>
    </location>
</feature>
<comment type="caution">
    <text evidence="2">The sequence shown here is derived from an EMBL/GenBank/DDBJ whole genome shotgun (WGS) entry which is preliminary data.</text>
</comment>
<dbReference type="SUPFAM" id="SSF47413">
    <property type="entry name" value="lambda repressor-like DNA-binding domains"/>
    <property type="match status" value="1"/>
</dbReference>
<dbReference type="Proteomes" id="UP000449249">
    <property type="component" value="Unassembled WGS sequence"/>
</dbReference>
<dbReference type="PROSITE" id="PS50943">
    <property type="entry name" value="HTH_CROC1"/>
    <property type="match status" value="1"/>
</dbReference>
<dbReference type="EMBL" id="WWSH01000002">
    <property type="protein sequence ID" value="MZK09347.1"/>
    <property type="molecule type" value="Genomic_DNA"/>
</dbReference>
<evidence type="ECO:0000313" key="2">
    <source>
        <dbReference type="EMBL" id="MZK09347.1"/>
    </source>
</evidence>
<evidence type="ECO:0000313" key="3">
    <source>
        <dbReference type="Proteomes" id="UP000449249"/>
    </source>
</evidence>
<accession>A0A6N9JTH7</accession>
<sequence>MKILLDELMDKKNLTIRQVSILTGVPKSTVSDIVSRGRIPRLDTMELLAKGLKVRITDLFESDYK</sequence>
<dbReference type="Gene3D" id="1.10.260.40">
    <property type="entry name" value="lambda repressor-like DNA-binding domains"/>
    <property type="match status" value="1"/>
</dbReference>
<dbReference type="InterPro" id="IPR001387">
    <property type="entry name" value="Cro/C1-type_HTH"/>
</dbReference>
<dbReference type="RefSeq" id="WP_161170086.1">
    <property type="nucleotide sequence ID" value="NZ_WWSH01000002.1"/>
</dbReference>
<protein>
    <submittedName>
        <fullName evidence="2">Helix-turn-helix domain-containing protein</fullName>
    </submittedName>
</protein>
<dbReference type="AlphaFoldDB" id="A0A6N9JTH7"/>
<dbReference type="GO" id="GO:0003677">
    <property type="term" value="F:DNA binding"/>
    <property type="evidence" value="ECO:0007669"/>
    <property type="project" value="InterPro"/>
</dbReference>
<dbReference type="Pfam" id="PF01381">
    <property type="entry name" value="HTH_3"/>
    <property type="match status" value="1"/>
</dbReference>
<gene>
    <name evidence="2" type="ORF">GT576_03050</name>
</gene>
<reference evidence="2 3" key="1">
    <citation type="journal article" date="2019" name="Nat. Med.">
        <title>A library of human gut bacterial isolates paired with longitudinal multiomics data enables mechanistic microbiome research.</title>
        <authorList>
            <person name="Poyet M."/>
            <person name="Groussin M."/>
            <person name="Gibbons S.M."/>
            <person name="Avila-Pacheco J."/>
            <person name="Jiang X."/>
            <person name="Kearney S.M."/>
            <person name="Perrotta A.R."/>
            <person name="Berdy B."/>
            <person name="Zhao S."/>
            <person name="Lieberman T.D."/>
            <person name="Swanson P.K."/>
            <person name="Smith M."/>
            <person name="Roesemann S."/>
            <person name="Alexander J.E."/>
            <person name="Rich S.A."/>
            <person name="Livny J."/>
            <person name="Vlamakis H."/>
            <person name="Clish C."/>
            <person name="Bullock K."/>
            <person name="Deik A."/>
            <person name="Scott J."/>
            <person name="Pierce K.A."/>
            <person name="Xavier R.J."/>
            <person name="Alm E.J."/>
        </authorList>
    </citation>
    <scope>NUCLEOTIDE SEQUENCE [LARGE SCALE GENOMIC DNA]</scope>
    <source>
        <strain evidence="2 3">BIOML-A1</strain>
    </source>
</reference>
<organism evidence="2 3">
    <name type="scientific">Dorea longicatena</name>
    <dbReference type="NCBI Taxonomy" id="88431"/>
    <lineage>
        <taxon>Bacteria</taxon>
        <taxon>Bacillati</taxon>
        <taxon>Bacillota</taxon>
        <taxon>Clostridia</taxon>
        <taxon>Lachnospirales</taxon>
        <taxon>Lachnospiraceae</taxon>
        <taxon>Dorea</taxon>
    </lineage>
</organism>
<dbReference type="CDD" id="cd00093">
    <property type="entry name" value="HTH_XRE"/>
    <property type="match status" value="1"/>
</dbReference>